<dbReference type="Gene3D" id="2.80.10.50">
    <property type="match status" value="1"/>
</dbReference>
<dbReference type="GO" id="GO:0004553">
    <property type="term" value="F:hydrolase activity, hydrolyzing O-glycosyl compounds"/>
    <property type="evidence" value="ECO:0007669"/>
    <property type="project" value="InterPro"/>
</dbReference>
<dbReference type="CDD" id="cd00161">
    <property type="entry name" value="beta-trefoil_Ricin-like"/>
    <property type="match status" value="1"/>
</dbReference>
<dbReference type="EMBL" id="CP036278">
    <property type="protein sequence ID" value="QDU57354.1"/>
    <property type="molecule type" value="Genomic_DNA"/>
</dbReference>
<dbReference type="Pfam" id="PF13385">
    <property type="entry name" value="Laminin_G_3"/>
    <property type="match status" value="1"/>
</dbReference>
<dbReference type="SUPFAM" id="SSF50370">
    <property type="entry name" value="Ricin B-like lectins"/>
    <property type="match status" value="1"/>
</dbReference>
<proteinExistence type="predicted"/>
<dbReference type="Pfam" id="PF00404">
    <property type="entry name" value="Dockerin_1"/>
    <property type="match status" value="1"/>
</dbReference>
<dbReference type="SMART" id="SM00458">
    <property type="entry name" value="RICIN"/>
    <property type="match status" value="1"/>
</dbReference>
<dbReference type="GO" id="GO:0030246">
    <property type="term" value="F:carbohydrate binding"/>
    <property type="evidence" value="ECO:0007669"/>
    <property type="project" value="UniProtKB-KW"/>
</dbReference>
<dbReference type="InterPro" id="IPR018247">
    <property type="entry name" value="EF_Hand_1_Ca_BS"/>
</dbReference>
<dbReference type="Pfam" id="PF14200">
    <property type="entry name" value="RicinB_lectin_2"/>
    <property type="match status" value="2"/>
</dbReference>
<gene>
    <name evidence="2" type="ORF">Pan181_35690</name>
</gene>
<dbReference type="GO" id="GO:0000272">
    <property type="term" value="P:polysaccharide catabolic process"/>
    <property type="evidence" value="ECO:0007669"/>
    <property type="project" value="InterPro"/>
</dbReference>
<dbReference type="Gene3D" id="2.60.120.200">
    <property type="match status" value="1"/>
</dbReference>
<dbReference type="InterPro" id="IPR000772">
    <property type="entry name" value="Ricin_B_lectin"/>
</dbReference>
<dbReference type="InterPro" id="IPR002105">
    <property type="entry name" value="Dockerin_1_rpt"/>
</dbReference>
<sequence>MAINTIEFSPTAVGESKSVGTWGVDTAWPNYDNVRQSIENIGRSNVDIVRMLVYVDEPLVDLGSGNYELNAAAKAKVNQHLELAQQLGINVPYTLGIGGSDPDSIDPSYVSGSGINVTNYARVIKATQEYINSRPNFTSSPLYAVEPFNEPDFNFTQANPADLNSIIAELKTYPAFDDTYFMAPSTLNSDNAQWWYDQVPEATAGSSHLLAGSLTSWTNFIDHVENTGNPFMNPELHSMGEILAGAERGMTMGMVWADVLRGRGTLIQASDGDRLGYAEDFGNQSAGAVYRAPDGELYAFAGGLERDYTGSPSVYRFVSTDQDVYFNGIRVREYMLQTNTDHVVSDTDNDFANDGSWSSEGAYADIDFDDSGVPALDGYRWKIVNALDGSVMEVVDGGTNDGAQIRSASDDGGLNQLWRITRTRNGYYHLYNANSGRTAEVAGRSLGNGGDVIQWGTADHSGQQWYVDEAGNGSFYLRNANSHMYLDADLGSTNIIQWQFNGGLNQQWQFVLANPTDGPTAQYLLRGNANDSVGSNHATTHGSPTYTTGPIGRANQAIVLDGADDYLQLPSGIASSEDLTIATWVKWNGGGDWQRIFDFGNDTNSYMFLTPQAPDGTMRFAITDSSNGGEQILATDALPIGEWVHLAITLGGNTGILYINGQPQVAGQILLDPTDINPTINLIGDSQWASDPLFSGSLADFQIYDYALTPEQIAALLPTNSGDFNNDGIVNLADYTLWRDHLGLTGQALYSPGDANGDGAVDAADYSIWKANFGRTVSSGGVRIDALAAVPEPASVSCALLALVVAASFGRRLGRGSIR</sequence>
<dbReference type="AlphaFoldDB" id="A0A518ARL3"/>
<dbReference type="CDD" id="cd14254">
    <property type="entry name" value="Dockerin_II"/>
    <property type="match status" value="1"/>
</dbReference>
<keyword evidence="3" id="KW-1185">Reference proteome</keyword>
<name>A0A518ARL3_9BACT</name>
<dbReference type="KEGG" id="amuc:Pan181_35690"/>
<feature type="domain" description="Ricin B lectin" evidence="1">
    <location>
        <begin position="378"/>
        <end position="511"/>
    </location>
</feature>
<accession>A0A518ARL3</accession>
<organism evidence="2 3">
    <name type="scientific">Aeoliella mucimassa</name>
    <dbReference type="NCBI Taxonomy" id="2527972"/>
    <lineage>
        <taxon>Bacteria</taxon>
        <taxon>Pseudomonadati</taxon>
        <taxon>Planctomycetota</taxon>
        <taxon>Planctomycetia</taxon>
        <taxon>Pirellulales</taxon>
        <taxon>Lacipirellulaceae</taxon>
        <taxon>Aeoliella</taxon>
    </lineage>
</organism>
<keyword evidence="2" id="KW-0430">Lectin</keyword>
<evidence type="ECO:0000313" key="3">
    <source>
        <dbReference type="Proteomes" id="UP000315750"/>
    </source>
</evidence>
<dbReference type="InterPro" id="IPR035992">
    <property type="entry name" value="Ricin_B-like_lectins"/>
</dbReference>
<dbReference type="SUPFAM" id="SSF63446">
    <property type="entry name" value="Type I dockerin domain"/>
    <property type="match status" value="1"/>
</dbReference>
<dbReference type="Proteomes" id="UP000315750">
    <property type="component" value="Chromosome"/>
</dbReference>
<dbReference type="SUPFAM" id="SSF51445">
    <property type="entry name" value="(Trans)glycosidases"/>
    <property type="match status" value="1"/>
</dbReference>
<evidence type="ECO:0000313" key="2">
    <source>
        <dbReference type="EMBL" id="QDU57354.1"/>
    </source>
</evidence>
<reference evidence="2 3" key="1">
    <citation type="submission" date="2019-02" db="EMBL/GenBank/DDBJ databases">
        <title>Deep-cultivation of Planctomycetes and their phenomic and genomic characterization uncovers novel biology.</title>
        <authorList>
            <person name="Wiegand S."/>
            <person name="Jogler M."/>
            <person name="Boedeker C."/>
            <person name="Pinto D."/>
            <person name="Vollmers J."/>
            <person name="Rivas-Marin E."/>
            <person name="Kohn T."/>
            <person name="Peeters S.H."/>
            <person name="Heuer A."/>
            <person name="Rast P."/>
            <person name="Oberbeckmann S."/>
            <person name="Bunk B."/>
            <person name="Jeske O."/>
            <person name="Meyerdierks A."/>
            <person name="Storesund J.E."/>
            <person name="Kallscheuer N."/>
            <person name="Luecker S."/>
            <person name="Lage O.M."/>
            <person name="Pohl T."/>
            <person name="Merkel B.J."/>
            <person name="Hornburger P."/>
            <person name="Mueller R.-W."/>
            <person name="Bruemmer F."/>
            <person name="Labrenz M."/>
            <person name="Spormann A.M."/>
            <person name="Op den Camp H."/>
            <person name="Overmann J."/>
            <person name="Amann R."/>
            <person name="Jetten M.S.M."/>
            <person name="Mascher T."/>
            <person name="Medema M.H."/>
            <person name="Devos D.P."/>
            <person name="Kaster A.-K."/>
            <person name="Ovreas L."/>
            <person name="Rohde M."/>
            <person name="Galperin M.Y."/>
            <person name="Jogler C."/>
        </authorList>
    </citation>
    <scope>NUCLEOTIDE SEQUENCE [LARGE SCALE GENOMIC DNA]</scope>
    <source>
        <strain evidence="2 3">Pan181</strain>
    </source>
</reference>
<dbReference type="InterPro" id="IPR036439">
    <property type="entry name" value="Dockerin_dom_sf"/>
</dbReference>
<dbReference type="Gene3D" id="1.10.1330.10">
    <property type="entry name" value="Dockerin domain"/>
    <property type="match status" value="1"/>
</dbReference>
<dbReference type="PROSITE" id="PS00018">
    <property type="entry name" value="EF_HAND_1"/>
    <property type="match status" value="2"/>
</dbReference>
<dbReference type="PROSITE" id="PS50231">
    <property type="entry name" value="RICIN_B_LECTIN"/>
    <property type="match status" value="1"/>
</dbReference>
<evidence type="ECO:0000259" key="1">
    <source>
        <dbReference type="SMART" id="SM00458"/>
    </source>
</evidence>
<dbReference type="InterPro" id="IPR017853">
    <property type="entry name" value="GH"/>
</dbReference>
<protein>
    <submittedName>
        <fullName evidence="2">Ricin-type beta-trefoil lectin domain protein</fullName>
    </submittedName>
</protein>
<dbReference type="InterPro" id="IPR013320">
    <property type="entry name" value="ConA-like_dom_sf"/>
</dbReference>
<dbReference type="SUPFAM" id="SSF49899">
    <property type="entry name" value="Concanavalin A-like lectins/glucanases"/>
    <property type="match status" value="1"/>
</dbReference>